<dbReference type="InterPro" id="IPR001680">
    <property type="entry name" value="WD40_rpt"/>
</dbReference>
<evidence type="ECO:0000256" key="2">
    <source>
        <dbReference type="ARBA" id="ARBA00022490"/>
    </source>
</evidence>
<reference evidence="5" key="1">
    <citation type="submission" date="2022-03" db="EMBL/GenBank/DDBJ databases">
        <authorList>
            <person name="Mikhailov K."/>
            <person name="Kravchuk O."/>
            <person name="Lyupina Y."/>
            <person name="Adameyko K."/>
        </authorList>
    </citation>
    <scope>NUCLEOTIDE SEQUENCE</scope>
</reference>
<organism evidence="5">
    <name type="scientific">Halisarca dujardinii</name>
    <name type="common">Dujardin's slime sponge</name>
    <dbReference type="NCBI Taxonomy" id="2583056"/>
    <lineage>
        <taxon>Eukaryota</taxon>
        <taxon>Metazoa</taxon>
        <taxon>Porifera</taxon>
        <taxon>Demospongiae</taxon>
        <taxon>Verongimorpha</taxon>
        <taxon>Chondrillida</taxon>
        <taxon>Halisarcidae</taxon>
        <taxon>Halisarca</taxon>
    </lineage>
</organism>
<keyword evidence="2" id="KW-0963">Cytoplasm</keyword>
<keyword evidence="4" id="KW-0677">Repeat</keyword>
<dbReference type="Pfam" id="PF00400">
    <property type="entry name" value="WD40"/>
    <property type="match status" value="1"/>
</dbReference>
<evidence type="ECO:0000256" key="4">
    <source>
        <dbReference type="ARBA" id="ARBA00022737"/>
    </source>
</evidence>
<dbReference type="PANTHER" id="PTHR12442">
    <property type="entry name" value="DYNEIN INTERMEDIATE CHAIN"/>
    <property type="match status" value="1"/>
</dbReference>
<dbReference type="EMBL" id="OM982433">
    <property type="protein sequence ID" value="WAW84842.1"/>
    <property type="molecule type" value="mRNA"/>
</dbReference>
<dbReference type="GO" id="GO:0045503">
    <property type="term" value="F:dynein light chain binding"/>
    <property type="evidence" value="ECO:0007669"/>
    <property type="project" value="TreeGrafter"/>
</dbReference>
<accession>A0A9F1U419</accession>
<dbReference type="PANTHER" id="PTHR12442:SF26">
    <property type="entry name" value="CYTOPLASMIC DYNEIN 2 INTERMEDIATE CHAIN 2"/>
    <property type="match status" value="1"/>
</dbReference>
<evidence type="ECO:0000256" key="3">
    <source>
        <dbReference type="ARBA" id="ARBA00022574"/>
    </source>
</evidence>
<evidence type="ECO:0000256" key="1">
    <source>
        <dbReference type="ARBA" id="ARBA00004496"/>
    </source>
</evidence>
<dbReference type="GO" id="GO:0097014">
    <property type="term" value="C:ciliary plasm"/>
    <property type="evidence" value="ECO:0007669"/>
    <property type="project" value="TreeGrafter"/>
</dbReference>
<keyword evidence="3" id="KW-0853">WD repeat</keyword>
<dbReference type="AlphaFoldDB" id="A0A9F1U419"/>
<dbReference type="SMART" id="SM00320">
    <property type="entry name" value="WD40"/>
    <property type="match status" value="6"/>
</dbReference>
<sequence length="512" mass="56172">MFQDESFQASSFASCWKKEAETRASHTQTSELLMYDAEVQTKYTTESVTQTEQPQVGEVSLAACEDPSSLAAFLQRVEGSVCQQLLKNTQTRAFEDYSVMWEEPVAMVSCIHQLADELTLEKKFSATDLSWNSTGTVLAVSYGHMGHQSWCVHEGCVGVWHLGRQPRGSPLRPGRCSLRILAPSCAMAVACHPTEPALLAAGTFSGELCVWSVASDDSEQLVARSGLYHNGHHEPVSQVTWLEDSQARKQDYNLISLGTDGKVLLWKLIQNDQQLQLLCGFHLHQQGVWQGAGQSSRPSDTVTEIGATCLGFSLEDKTLFLVGGENGSVLKCSLNRHVPEASPLSEVEEHRFPSPITFSFQPHHGPVYTLSPSPFHRNLFLTCSTDASARVYSLLESAPLLTIDPCQGFLYSCVWSSTRPMVLILGTQTGQLLVYDLQKSQVAPVEVLFVEGLGLGPVLGISFNHSRPQVLAAVHSSGHVMVWRMSSQLAAARQGEEKRLEDLASQTLTAYS</sequence>
<name>A0A9F1U419_HALDU</name>
<dbReference type="InterPro" id="IPR050687">
    <property type="entry name" value="Dynein_IC"/>
</dbReference>
<dbReference type="GO" id="GO:0045504">
    <property type="term" value="F:dynein heavy chain binding"/>
    <property type="evidence" value="ECO:0007669"/>
    <property type="project" value="TreeGrafter"/>
</dbReference>
<dbReference type="SUPFAM" id="SSF50978">
    <property type="entry name" value="WD40 repeat-like"/>
    <property type="match status" value="1"/>
</dbReference>
<dbReference type="GO" id="GO:0042073">
    <property type="term" value="P:intraciliary transport"/>
    <property type="evidence" value="ECO:0007669"/>
    <property type="project" value="TreeGrafter"/>
</dbReference>
<protein>
    <submittedName>
        <fullName evidence="5">Cytoplasmic dynein 2 intermediate chain 2</fullName>
    </submittedName>
</protein>
<dbReference type="InterPro" id="IPR036322">
    <property type="entry name" value="WD40_repeat_dom_sf"/>
</dbReference>
<dbReference type="GO" id="GO:0005868">
    <property type="term" value="C:cytoplasmic dynein complex"/>
    <property type="evidence" value="ECO:0007669"/>
    <property type="project" value="TreeGrafter"/>
</dbReference>
<dbReference type="InterPro" id="IPR015943">
    <property type="entry name" value="WD40/YVTN_repeat-like_dom_sf"/>
</dbReference>
<evidence type="ECO:0000313" key="5">
    <source>
        <dbReference type="EMBL" id="WAW84842.1"/>
    </source>
</evidence>
<gene>
    <name evidence="5" type="primary">DYNC2I2/WDR34</name>
</gene>
<proteinExistence type="evidence at transcript level"/>
<comment type="subcellular location">
    <subcellularLocation>
        <location evidence="1">Cytoplasm</location>
    </subcellularLocation>
</comment>
<dbReference type="Gene3D" id="2.130.10.10">
    <property type="entry name" value="YVTN repeat-like/Quinoprotein amine dehydrogenase"/>
    <property type="match status" value="2"/>
</dbReference>